<dbReference type="EMBL" id="JAEPIV010000043">
    <property type="protein sequence ID" value="MBK4723170.1"/>
    <property type="molecule type" value="Genomic_DNA"/>
</dbReference>
<comment type="caution">
    <text evidence="1">The sequence shown here is derived from an EMBL/GenBank/DDBJ whole genome shotgun (WGS) entry which is preliminary data.</text>
</comment>
<dbReference type="Proteomes" id="UP000654452">
    <property type="component" value="Unassembled WGS sequence"/>
</dbReference>
<accession>A0ABS1I7Y1</accession>
<evidence type="ECO:0008006" key="3">
    <source>
        <dbReference type="Google" id="ProtNLM"/>
    </source>
</evidence>
<dbReference type="Gene3D" id="3.40.50.2000">
    <property type="entry name" value="Glycogen Phosphorylase B"/>
    <property type="match status" value="1"/>
</dbReference>
<reference evidence="1 2" key="1">
    <citation type="submission" date="2021-01" db="EMBL/GenBank/DDBJ databases">
        <title>Azospirillum sp. YIM DDC1 draft genome.</title>
        <authorList>
            <person name="Wang Y.-X."/>
        </authorList>
    </citation>
    <scope>NUCLEOTIDE SEQUENCE [LARGE SCALE GENOMIC DNA]</scope>
    <source>
        <strain evidence="1 2">YIM DDC1</strain>
    </source>
</reference>
<name>A0ABS1I7Y1_9PROT</name>
<dbReference type="RefSeq" id="WP_200487576.1">
    <property type="nucleotide sequence ID" value="NZ_JAEPIV010000043.1"/>
</dbReference>
<protein>
    <recommendedName>
        <fullName evidence="3">Glycosyltransferase</fullName>
    </recommendedName>
</protein>
<evidence type="ECO:0000313" key="2">
    <source>
        <dbReference type="Proteomes" id="UP000654452"/>
    </source>
</evidence>
<sequence>MHRSIDKTAFGWAEARMPSIFQDSVPSPFRDDILDRVRKAFDKYRMYRTPVGGGMHVPLHELMSDPDFRGIVIDHVSQFSKSEAFDFSVRLLGPSIAFHLSASRITLQEPAAAPQPLSRNTGGAGDRPVLCFWMALTECGEDAPGLQVTDDRMKTDAAALRMAPGDCAVFDRSTPHRLQVTPAMTKPCYSIELHGFPAEEILRDPDRWMLDRADAEVLIASKGRQGIYLSHKSLTRIVTPQRGIFQFVHAENETGAERHDRERRLAELAAQAVAEKPEVRIPQAMAAFLERFPNAAAALSGRCYVCPLGVDARAVLPTLENLPQTGILGLVDRQGSALPPFRGHHGILPQDLGNQAFDRVLVAHSWAVRTGELTAQLVAAGVAPDKIIDLYGLPGYADFSIDWMLDELESLLGDGPVDHVLLRAPGSHILGQAAVRSLLPPERTLIVQVEDHPGTTTIPGYRAISVQSSLKLVLRILQRVKPRTVMTQGWANTYFWSHLIKTSVPDATMIVEMYDLWLAMAEYPVARFAAFCGIPEQRMELFRLGEEYAFRHADLVISKRFGEEWRKAVLHADGAAYTPYFPHIEEDLIEAARLADRPAGGNADSRPLAIVDATALVSADRMRQGPDVLVSYSPFALMEQLAATEPVRFDVFNGGHRYADDDRHFAEYMSRYDLGAIRYHRGLPHADLVPRLSGYDYGWLNFPIPFDHPDPPFVALNRMATYALAGLPIIVTKRLRFTADLVQRFNAGLVVAEATVEETRAALRRADPAAHRVGIIALRDFMLNENRRALEAIRQFL</sequence>
<dbReference type="Gene3D" id="2.60.120.620">
    <property type="entry name" value="q2cbj1_9rhob like domain"/>
    <property type="match status" value="1"/>
</dbReference>
<evidence type="ECO:0000313" key="1">
    <source>
        <dbReference type="EMBL" id="MBK4723170.1"/>
    </source>
</evidence>
<gene>
    <name evidence="1" type="ORF">JJL56_30410</name>
</gene>
<proteinExistence type="predicted"/>
<keyword evidence="2" id="KW-1185">Reference proteome</keyword>
<organism evidence="1 2">
    <name type="scientific">Azospirillum aestuarii</name>
    <dbReference type="NCBI Taxonomy" id="2802052"/>
    <lineage>
        <taxon>Bacteria</taxon>
        <taxon>Pseudomonadati</taxon>
        <taxon>Pseudomonadota</taxon>
        <taxon>Alphaproteobacteria</taxon>
        <taxon>Rhodospirillales</taxon>
        <taxon>Azospirillaceae</taxon>
        <taxon>Azospirillum</taxon>
    </lineage>
</organism>